<dbReference type="EMBL" id="BARV01001415">
    <property type="protein sequence ID" value="GAH95937.1"/>
    <property type="molecule type" value="Genomic_DNA"/>
</dbReference>
<reference evidence="1" key="1">
    <citation type="journal article" date="2014" name="Front. Microbiol.">
        <title>High frequency of phylogenetically diverse reductive dehalogenase-homologous genes in deep subseafloor sedimentary metagenomes.</title>
        <authorList>
            <person name="Kawai M."/>
            <person name="Futagami T."/>
            <person name="Toyoda A."/>
            <person name="Takaki Y."/>
            <person name="Nishi S."/>
            <person name="Hori S."/>
            <person name="Arai W."/>
            <person name="Tsubouchi T."/>
            <person name="Morono Y."/>
            <person name="Uchiyama I."/>
            <person name="Ito T."/>
            <person name="Fujiyama A."/>
            <person name="Inagaki F."/>
            <person name="Takami H."/>
        </authorList>
    </citation>
    <scope>NUCLEOTIDE SEQUENCE</scope>
    <source>
        <strain evidence="1">Expedition CK06-06</strain>
    </source>
</reference>
<organism evidence="1">
    <name type="scientific">marine sediment metagenome</name>
    <dbReference type="NCBI Taxonomy" id="412755"/>
    <lineage>
        <taxon>unclassified sequences</taxon>
        <taxon>metagenomes</taxon>
        <taxon>ecological metagenomes</taxon>
    </lineage>
</organism>
<name>X1JPF0_9ZZZZ</name>
<dbReference type="Pfam" id="PF13573">
    <property type="entry name" value="SprB"/>
    <property type="match status" value="1"/>
</dbReference>
<dbReference type="Gene3D" id="2.60.40.740">
    <property type="match status" value="1"/>
</dbReference>
<proteinExistence type="predicted"/>
<protein>
    <recommendedName>
        <fullName evidence="2">Ig-like domain-containing protein</fullName>
    </recommendedName>
</protein>
<evidence type="ECO:0008006" key="2">
    <source>
        <dbReference type="Google" id="ProtNLM"/>
    </source>
</evidence>
<dbReference type="AlphaFoldDB" id="X1JPF0"/>
<evidence type="ECO:0000313" key="1">
    <source>
        <dbReference type="EMBL" id="GAH95937.1"/>
    </source>
</evidence>
<accession>X1JPF0</accession>
<gene>
    <name evidence="1" type="ORF">S06H3_04126</name>
</gene>
<comment type="caution">
    <text evidence="1">The sequence shown here is derived from an EMBL/GenBank/DDBJ whole genome shotgun (WGS) entry which is preliminary data.</text>
</comment>
<sequence length="370" mass="38267">MSISITEPVIDSISVNNISCYGDNNGEIIIYSATGTQYSIDNGTSFQASNTFTGLSDGIYDIIVEDAAGCQVITQDTITQPEVLSLTGSVEDVCIDNDGTASVIVTGGTEPFTYLWSNGETNDTIPDLSAGSYAVTVTDYNACVDTLTVIIGNIVYVELGDDASICEGESLILNAGSGYTSYLWSDTTITDSILIVQTSGTYYITVTDMNSCVAIDDVTVTVNPLPAADAGTDVSICEGSTTILTATGGDSYKWSTGDNNAQPAGIFARSPDHIIMPPAGTPPPTVSQVARPVPSEVKTLSAAGVPPVIFTCPATSSFAPGVVVPMPTLPALIVTVLSAALYKVSTSIVQSLSAPPTSLIQFGEAGMLLL</sequence>
<dbReference type="InterPro" id="IPR025667">
    <property type="entry name" value="SprB_repeat"/>
</dbReference>